<feature type="signal peptide" evidence="2">
    <location>
        <begin position="1"/>
        <end position="17"/>
    </location>
</feature>
<dbReference type="AlphaFoldDB" id="A0AAV4JSF3"/>
<evidence type="ECO:0008006" key="5">
    <source>
        <dbReference type="Google" id="ProtNLM"/>
    </source>
</evidence>
<evidence type="ECO:0000313" key="3">
    <source>
        <dbReference type="EMBL" id="GFS24665.1"/>
    </source>
</evidence>
<keyword evidence="1" id="KW-1133">Transmembrane helix</keyword>
<dbReference type="EMBL" id="BMAT01014003">
    <property type="protein sequence ID" value="GFS24665.1"/>
    <property type="molecule type" value="Genomic_DNA"/>
</dbReference>
<dbReference type="Proteomes" id="UP000762676">
    <property type="component" value="Unassembled WGS sequence"/>
</dbReference>
<accession>A0AAV4JSF3</accession>
<keyword evidence="1" id="KW-0812">Transmembrane</keyword>
<keyword evidence="2" id="KW-0732">Signal</keyword>
<sequence>MCCILLALLVFVSSSGSSKITCRSRSSSGSSRVVLVLVVLLAVVVVTVAVVEIDVTWYILVKLAATRFSKHLRDVQNRVHKPVSIRDMLVRSRISASHDSETRPCRRPRCKTCTYVSQSSESNTPRGVSQLLTHLPALIAT</sequence>
<evidence type="ECO:0000256" key="2">
    <source>
        <dbReference type="SAM" id="SignalP"/>
    </source>
</evidence>
<evidence type="ECO:0000256" key="1">
    <source>
        <dbReference type="SAM" id="Phobius"/>
    </source>
</evidence>
<evidence type="ECO:0000313" key="4">
    <source>
        <dbReference type="Proteomes" id="UP000762676"/>
    </source>
</evidence>
<keyword evidence="1" id="KW-0472">Membrane</keyword>
<reference evidence="3 4" key="1">
    <citation type="journal article" date="2021" name="Elife">
        <title>Chloroplast acquisition without the gene transfer in kleptoplastic sea slugs, Plakobranchus ocellatus.</title>
        <authorList>
            <person name="Maeda T."/>
            <person name="Takahashi S."/>
            <person name="Yoshida T."/>
            <person name="Shimamura S."/>
            <person name="Takaki Y."/>
            <person name="Nagai Y."/>
            <person name="Toyoda A."/>
            <person name="Suzuki Y."/>
            <person name="Arimoto A."/>
            <person name="Ishii H."/>
            <person name="Satoh N."/>
            <person name="Nishiyama T."/>
            <person name="Hasebe M."/>
            <person name="Maruyama T."/>
            <person name="Minagawa J."/>
            <person name="Obokata J."/>
            <person name="Shigenobu S."/>
        </authorList>
    </citation>
    <scope>NUCLEOTIDE SEQUENCE [LARGE SCALE GENOMIC DNA]</scope>
</reference>
<gene>
    <name evidence="3" type="ORF">ElyMa_007009300</name>
</gene>
<feature type="transmembrane region" description="Helical" evidence="1">
    <location>
        <begin position="34"/>
        <end position="60"/>
    </location>
</feature>
<feature type="chain" id="PRO_5043652086" description="Secreted protein" evidence="2">
    <location>
        <begin position="18"/>
        <end position="141"/>
    </location>
</feature>
<comment type="caution">
    <text evidence="3">The sequence shown here is derived from an EMBL/GenBank/DDBJ whole genome shotgun (WGS) entry which is preliminary data.</text>
</comment>
<proteinExistence type="predicted"/>
<name>A0AAV4JSF3_9GAST</name>
<keyword evidence="4" id="KW-1185">Reference proteome</keyword>
<organism evidence="3 4">
    <name type="scientific">Elysia marginata</name>
    <dbReference type="NCBI Taxonomy" id="1093978"/>
    <lineage>
        <taxon>Eukaryota</taxon>
        <taxon>Metazoa</taxon>
        <taxon>Spiralia</taxon>
        <taxon>Lophotrochozoa</taxon>
        <taxon>Mollusca</taxon>
        <taxon>Gastropoda</taxon>
        <taxon>Heterobranchia</taxon>
        <taxon>Euthyneura</taxon>
        <taxon>Panpulmonata</taxon>
        <taxon>Sacoglossa</taxon>
        <taxon>Placobranchoidea</taxon>
        <taxon>Plakobranchidae</taxon>
        <taxon>Elysia</taxon>
    </lineage>
</organism>
<protein>
    <recommendedName>
        <fullName evidence="5">Secreted protein</fullName>
    </recommendedName>
</protein>